<evidence type="ECO:0000256" key="2">
    <source>
        <dbReference type="ARBA" id="ARBA00022723"/>
    </source>
</evidence>
<dbReference type="PANTHER" id="PTHR13184">
    <property type="entry name" value="37S RIBOSOMAL PROTEIN S22"/>
    <property type="match status" value="1"/>
</dbReference>
<dbReference type="InterPro" id="IPR015324">
    <property type="entry name" value="Ribosomal_Rsm22-like"/>
</dbReference>
<comment type="function">
    <text evidence="7">Mitochondrial ribosome (mitoribosome) assembly factor. Binds at the interface of the head and body domains of the mitochondrial small ribosomal subunit (mt-SSU), occluding the mRNA channel and preventing compaction of the head domain towards the body. Probable inactive methyltransferase: retains the characteristic folding and ability to bind S-adenosyl-L-methionine, but it probably lost its methyltransferase activity.</text>
</comment>
<reference evidence="8 9" key="1">
    <citation type="submission" date="2017-10" db="EMBL/GenBank/DDBJ databases">
        <title>Development of genomic resources for the powdery mildew, Erysiphe pulchra.</title>
        <authorList>
            <person name="Wadl P.A."/>
            <person name="Mack B.M."/>
            <person name="Moore G."/>
            <person name="Beltz S.B."/>
        </authorList>
    </citation>
    <scope>NUCLEOTIDE SEQUENCE [LARGE SCALE GENOMIC DNA]</scope>
    <source>
        <strain evidence="8">Cflorida</strain>
    </source>
</reference>
<dbReference type="GO" id="GO:0008168">
    <property type="term" value="F:methyltransferase activity"/>
    <property type="evidence" value="ECO:0007669"/>
    <property type="project" value="InterPro"/>
</dbReference>
<dbReference type="InterPro" id="IPR052571">
    <property type="entry name" value="Mt_RNA_Methyltransferase"/>
</dbReference>
<dbReference type="Pfam" id="PF09243">
    <property type="entry name" value="Rsm22"/>
    <property type="match status" value="1"/>
</dbReference>
<dbReference type="STRING" id="225359.A0A2S4PNS8"/>
<keyword evidence="4" id="KW-0408">Iron</keyword>
<evidence type="ECO:0000256" key="6">
    <source>
        <dbReference type="ARBA" id="ARBA00023128"/>
    </source>
</evidence>
<evidence type="ECO:0000256" key="1">
    <source>
        <dbReference type="ARBA" id="ARBA00004173"/>
    </source>
</evidence>
<proteinExistence type="predicted"/>
<organism evidence="8 9">
    <name type="scientific">Erysiphe pulchra</name>
    <dbReference type="NCBI Taxonomy" id="225359"/>
    <lineage>
        <taxon>Eukaryota</taxon>
        <taxon>Fungi</taxon>
        <taxon>Dikarya</taxon>
        <taxon>Ascomycota</taxon>
        <taxon>Pezizomycotina</taxon>
        <taxon>Leotiomycetes</taxon>
        <taxon>Erysiphales</taxon>
        <taxon>Erysiphaceae</taxon>
        <taxon>Erysiphe</taxon>
    </lineage>
</organism>
<dbReference type="AlphaFoldDB" id="A0A2S4PNS8"/>
<evidence type="ECO:0000256" key="4">
    <source>
        <dbReference type="ARBA" id="ARBA00023004"/>
    </source>
</evidence>
<keyword evidence="2" id="KW-0479">Metal-binding</keyword>
<dbReference type="PANTHER" id="PTHR13184:SF5">
    <property type="entry name" value="METHYLTRANSFERASE-LIKE PROTEIN 17, MITOCHONDRIAL"/>
    <property type="match status" value="1"/>
</dbReference>
<dbReference type="Proteomes" id="UP000237438">
    <property type="component" value="Unassembled WGS sequence"/>
</dbReference>
<comment type="caution">
    <text evidence="8">The sequence shown here is derived from an EMBL/GenBank/DDBJ whole genome shotgun (WGS) entry which is preliminary data.</text>
</comment>
<dbReference type="GO" id="GO:0046872">
    <property type="term" value="F:metal ion binding"/>
    <property type="evidence" value="ECO:0007669"/>
    <property type="project" value="UniProtKB-KW"/>
</dbReference>
<evidence type="ECO:0000256" key="7">
    <source>
        <dbReference type="ARBA" id="ARBA00045681"/>
    </source>
</evidence>
<dbReference type="EMBL" id="PEDP01001418">
    <property type="protein sequence ID" value="POS83688.1"/>
    <property type="molecule type" value="Genomic_DNA"/>
</dbReference>
<dbReference type="GO" id="GO:0051536">
    <property type="term" value="F:iron-sulfur cluster binding"/>
    <property type="evidence" value="ECO:0007669"/>
    <property type="project" value="UniProtKB-KW"/>
</dbReference>
<evidence type="ECO:0000313" key="8">
    <source>
        <dbReference type="EMBL" id="POS83688.1"/>
    </source>
</evidence>
<keyword evidence="5" id="KW-0411">Iron-sulfur</keyword>
<evidence type="ECO:0000256" key="3">
    <source>
        <dbReference type="ARBA" id="ARBA00022946"/>
    </source>
</evidence>
<name>A0A2S4PNS8_9PEZI</name>
<keyword evidence="9" id="KW-1185">Reference proteome</keyword>
<comment type="subcellular location">
    <subcellularLocation>
        <location evidence="1">Mitochondrion</location>
    </subcellularLocation>
</comment>
<dbReference type="GO" id="GO:0005763">
    <property type="term" value="C:mitochondrial small ribosomal subunit"/>
    <property type="evidence" value="ECO:0007669"/>
    <property type="project" value="TreeGrafter"/>
</dbReference>
<sequence>MYLNSGVSSGRKDFCHFPQRYIRPPFLQKLLDAKARNHEDLKFSYIVFRRGIDERKNFSDLLLGDTATSQSFQGYEFHDIPESHQNEDYVKTNVKFNTLSLPRVILSPLKRHGHVTLDLCTPSGQIERWTIPKSFSKVAYRDARKSKWGDLWALGAKTRVFKNLKLGNPIDAKYPKFEKNLKNKVNKIRYRFRPGWLQAF</sequence>
<dbReference type="GO" id="GO:0003735">
    <property type="term" value="F:structural constituent of ribosome"/>
    <property type="evidence" value="ECO:0007669"/>
    <property type="project" value="TreeGrafter"/>
</dbReference>
<gene>
    <name evidence="8" type="ORF">EPUL_003587</name>
</gene>
<dbReference type="OrthoDB" id="421327at2759"/>
<evidence type="ECO:0000256" key="5">
    <source>
        <dbReference type="ARBA" id="ARBA00023014"/>
    </source>
</evidence>
<accession>A0A2S4PNS8</accession>
<keyword evidence="3" id="KW-0809">Transit peptide</keyword>
<dbReference type="GO" id="GO:0006412">
    <property type="term" value="P:translation"/>
    <property type="evidence" value="ECO:0007669"/>
    <property type="project" value="InterPro"/>
</dbReference>
<keyword evidence="6" id="KW-0496">Mitochondrion</keyword>
<evidence type="ECO:0000313" key="9">
    <source>
        <dbReference type="Proteomes" id="UP000237438"/>
    </source>
</evidence>
<protein>
    <submittedName>
        <fullName evidence="8">Uncharacterized protein</fullName>
    </submittedName>
</protein>